<feature type="compositionally biased region" description="Polar residues" evidence="1">
    <location>
        <begin position="455"/>
        <end position="471"/>
    </location>
</feature>
<keyword evidence="3" id="KW-1185">Reference proteome</keyword>
<dbReference type="Proteomes" id="UP001327957">
    <property type="component" value="Unassembled WGS sequence"/>
</dbReference>
<evidence type="ECO:0000313" key="3">
    <source>
        <dbReference type="Proteomes" id="UP001327957"/>
    </source>
</evidence>
<evidence type="ECO:0000256" key="1">
    <source>
        <dbReference type="SAM" id="MobiDB-lite"/>
    </source>
</evidence>
<feature type="compositionally biased region" description="Basic and acidic residues" evidence="1">
    <location>
        <begin position="397"/>
        <end position="409"/>
    </location>
</feature>
<protein>
    <submittedName>
        <fullName evidence="2">Uncharacterized protein</fullName>
    </submittedName>
</protein>
<gene>
    <name evidence="2" type="ORF">QIS74_11190</name>
</gene>
<feature type="compositionally biased region" description="Low complexity" evidence="1">
    <location>
        <begin position="472"/>
        <end position="481"/>
    </location>
</feature>
<feature type="compositionally biased region" description="Basic and acidic residues" evidence="1">
    <location>
        <begin position="419"/>
        <end position="430"/>
    </location>
</feature>
<reference evidence="2 3" key="1">
    <citation type="submission" date="2023-04" db="EMBL/GenBank/DDBJ databases">
        <title>Colletotrichum tabacum stain YC1 causing leaf anthracnose on Nicotiana tabacum(L.) cv.</title>
        <authorList>
            <person name="Ji Z."/>
            <person name="Wang M."/>
            <person name="Zhang J."/>
            <person name="Wang N."/>
            <person name="Zhou Z."/>
        </authorList>
    </citation>
    <scope>NUCLEOTIDE SEQUENCE [LARGE SCALE GENOMIC DNA]</scope>
    <source>
        <strain evidence="2 3">YC1</strain>
    </source>
</reference>
<dbReference type="EMBL" id="JASAOK010000047">
    <property type="protein sequence ID" value="KAK6209606.1"/>
    <property type="molecule type" value="Genomic_DNA"/>
</dbReference>
<evidence type="ECO:0000313" key="2">
    <source>
        <dbReference type="EMBL" id="KAK6209606.1"/>
    </source>
</evidence>
<organism evidence="2 3">
    <name type="scientific">Colletotrichum tabaci</name>
    <dbReference type="NCBI Taxonomy" id="1209068"/>
    <lineage>
        <taxon>Eukaryota</taxon>
        <taxon>Fungi</taxon>
        <taxon>Dikarya</taxon>
        <taxon>Ascomycota</taxon>
        <taxon>Pezizomycotina</taxon>
        <taxon>Sordariomycetes</taxon>
        <taxon>Hypocreomycetidae</taxon>
        <taxon>Glomerellales</taxon>
        <taxon>Glomerellaceae</taxon>
        <taxon>Colletotrichum</taxon>
        <taxon>Colletotrichum destructivum species complex</taxon>
    </lineage>
</organism>
<name>A0AAV9SXR1_9PEZI</name>
<dbReference type="AlphaFoldDB" id="A0AAV9SXR1"/>
<feature type="compositionally biased region" description="Basic and acidic residues" evidence="1">
    <location>
        <begin position="438"/>
        <end position="448"/>
    </location>
</feature>
<proteinExistence type="predicted"/>
<comment type="caution">
    <text evidence="2">The sequence shown here is derived from an EMBL/GenBank/DDBJ whole genome shotgun (WGS) entry which is preliminary data.</text>
</comment>
<accession>A0AAV9SXR1</accession>
<feature type="region of interest" description="Disordered" evidence="1">
    <location>
        <begin position="347"/>
        <end position="481"/>
    </location>
</feature>
<sequence>MDDNDIREERSGRHQDLLLGFAPPATDSASATGIECMMALIRSINRMMPHSERDASLPERRAEESQNPLMRQAWQGADHLKQVWTLADKTELVRKIGFTRADKAPFGEIATMLVMDSTLWARPDHILSDRLIGRPDARRWELADDPDQERARRSLIRIQHQAGSGPVDLTAEIRRIFDRVEVLPDGSHQKFLARPPVYARILYAPADDAASDSLEALQVIHIKDEGQEEDVIDDGVDRLMWRYVLVAAVRLRSRPDDHDRIRLFTTNGVDIAWNVKSAYSDTDWHVGAPGHSYFLLYAHSEDVTKAFSHEERMDICRDSMYTGRQRKDGKDAGKVAAFKDRMGKALDNAGFGVDQTGPDLSAPKPWEVRPSTPARPEPPWSDRMRPHGSYAGQSARQRFDSEPQKEDHRRFKKSGQGGTERRDRVDDRPRGARQGGAEMRDRVDDQSRGADQTVRGHSTQGTNSGQGMSRVSSFFSSSPQN</sequence>